<accession>A0A9W6GTX5</accession>
<organism evidence="1 2">
    <name type="scientific">Methylocystis echinoides</name>
    <dbReference type="NCBI Taxonomy" id="29468"/>
    <lineage>
        <taxon>Bacteria</taxon>
        <taxon>Pseudomonadati</taxon>
        <taxon>Pseudomonadota</taxon>
        <taxon>Alphaproteobacteria</taxon>
        <taxon>Hyphomicrobiales</taxon>
        <taxon>Methylocystaceae</taxon>
        <taxon>Methylocystis</taxon>
    </lineage>
</organism>
<protein>
    <submittedName>
        <fullName evidence="1">Uncharacterized protein</fullName>
    </submittedName>
</protein>
<gene>
    <name evidence="1" type="ORF">LMG27198_19900</name>
</gene>
<evidence type="ECO:0000313" key="1">
    <source>
        <dbReference type="EMBL" id="GLI92998.1"/>
    </source>
</evidence>
<name>A0A9W6GTX5_9HYPH</name>
<dbReference type="EMBL" id="BSEC01000001">
    <property type="protein sequence ID" value="GLI92998.1"/>
    <property type="molecule type" value="Genomic_DNA"/>
</dbReference>
<dbReference type="AlphaFoldDB" id="A0A9W6GTX5"/>
<evidence type="ECO:0000313" key="2">
    <source>
        <dbReference type="Proteomes" id="UP001144323"/>
    </source>
</evidence>
<dbReference type="Proteomes" id="UP001144323">
    <property type="component" value="Unassembled WGS sequence"/>
</dbReference>
<sequence>MILAEFGLPVVAETRNGHKYEIFKFVDGYSAGAKAGRAVFHGAADVLTLGLWEVVGTPTEGVFSGDEMAFQLRYDKDDRVDEVVALKH</sequence>
<keyword evidence="2" id="KW-1185">Reference proteome</keyword>
<reference evidence="1" key="1">
    <citation type="journal article" date="2023" name="Int. J. Syst. Evol. Microbiol.">
        <title>Methylocystis iwaonis sp. nov., a type II methane-oxidizing bacterium from surface soil of a rice paddy field in Japan, and emended description of the genus Methylocystis (ex Whittenbury et al. 1970) Bowman et al. 1993.</title>
        <authorList>
            <person name="Kaise H."/>
            <person name="Sawadogo J.B."/>
            <person name="Alam M.S."/>
            <person name="Ueno C."/>
            <person name="Dianou D."/>
            <person name="Shinjo R."/>
            <person name="Asakawa S."/>
        </authorList>
    </citation>
    <scope>NUCLEOTIDE SEQUENCE</scope>
    <source>
        <strain evidence="1">LMG27198</strain>
    </source>
</reference>
<proteinExistence type="predicted"/>
<comment type="caution">
    <text evidence="1">The sequence shown here is derived from an EMBL/GenBank/DDBJ whole genome shotgun (WGS) entry which is preliminary data.</text>
</comment>